<feature type="domain" description="PLA2c" evidence="8">
    <location>
        <begin position="169"/>
        <end position="792"/>
    </location>
</feature>
<keyword evidence="3 5" id="KW-0442">Lipid degradation</keyword>
<accession>A0ABP1EB06</accession>
<evidence type="ECO:0000256" key="5">
    <source>
        <dbReference type="PROSITE-ProRule" id="PRU00555"/>
    </source>
</evidence>
<comment type="catalytic activity">
    <reaction evidence="6">
        <text>a 1-acyl-sn-glycero-3-phosphocholine + H2O = sn-glycerol 3-phosphocholine + a fatty acid + H(+)</text>
        <dbReference type="Rhea" id="RHEA:15177"/>
        <dbReference type="ChEBI" id="CHEBI:15377"/>
        <dbReference type="ChEBI" id="CHEBI:15378"/>
        <dbReference type="ChEBI" id="CHEBI:16870"/>
        <dbReference type="ChEBI" id="CHEBI:28868"/>
        <dbReference type="ChEBI" id="CHEBI:58168"/>
        <dbReference type="EC" id="3.1.1.5"/>
    </reaction>
</comment>
<dbReference type="InterPro" id="IPR002642">
    <property type="entry name" value="LysoPLipase_cat_dom"/>
</dbReference>
<evidence type="ECO:0000256" key="1">
    <source>
        <dbReference type="ARBA" id="ARBA00008780"/>
    </source>
</evidence>
<dbReference type="SUPFAM" id="SSF52151">
    <property type="entry name" value="FabD/lysophospholipase-like"/>
    <property type="match status" value="1"/>
</dbReference>
<protein>
    <recommendedName>
        <fullName evidence="6">Lysophospholipase</fullName>
        <ecNumber evidence="6">3.1.1.5</ecNumber>
    </recommendedName>
</protein>
<evidence type="ECO:0000256" key="7">
    <source>
        <dbReference type="SAM" id="MobiDB-lite"/>
    </source>
</evidence>
<dbReference type="EMBL" id="OZ037952">
    <property type="protein sequence ID" value="CAL1716384.1"/>
    <property type="molecule type" value="Genomic_DNA"/>
</dbReference>
<dbReference type="EC" id="3.1.1.5" evidence="6"/>
<evidence type="ECO:0000259" key="8">
    <source>
        <dbReference type="PROSITE" id="PS51210"/>
    </source>
</evidence>
<keyword evidence="10" id="KW-1185">Reference proteome</keyword>
<evidence type="ECO:0000256" key="2">
    <source>
        <dbReference type="ARBA" id="ARBA00022801"/>
    </source>
</evidence>
<dbReference type="SMART" id="SM00022">
    <property type="entry name" value="PLAc"/>
    <property type="match status" value="1"/>
</dbReference>
<dbReference type="PROSITE" id="PS51210">
    <property type="entry name" value="PLA2C"/>
    <property type="match status" value="1"/>
</dbReference>
<keyword evidence="2 5" id="KW-0378">Hydrolase</keyword>
<name>A0ABP1EB06_9APHY</name>
<feature type="region of interest" description="Disordered" evidence="7">
    <location>
        <begin position="57"/>
        <end position="102"/>
    </location>
</feature>
<evidence type="ECO:0000313" key="10">
    <source>
        <dbReference type="Proteomes" id="UP001497453"/>
    </source>
</evidence>
<feature type="compositionally biased region" description="Basic and acidic residues" evidence="7">
    <location>
        <begin position="64"/>
        <end position="86"/>
    </location>
</feature>
<feature type="region of interest" description="Disordered" evidence="7">
    <location>
        <begin position="600"/>
        <end position="622"/>
    </location>
</feature>
<feature type="compositionally biased region" description="Basic and acidic residues" evidence="7">
    <location>
        <begin position="641"/>
        <end position="654"/>
    </location>
</feature>
<dbReference type="Gene3D" id="3.40.1090.10">
    <property type="entry name" value="Cytosolic phospholipase A2 catalytic domain"/>
    <property type="match status" value="1"/>
</dbReference>
<comment type="similarity">
    <text evidence="1 6">Belongs to the lysophospholipase family.</text>
</comment>
<gene>
    <name evidence="9" type="ORF">GFSPODELE1_LOCUS10729</name>
</gene>
<evidence type="ECO:0000256" key="4">
    <source>
        <dbReference type="ARBA" id="ARBA00023098"/>
    </source>
</evidence>
<dbReference type="PANTHER" id="PTHR10728">
    <property type="entry name" value="CYTOSOLIC PHOSPHOLIPASE A2"/>
    <property type="match status" value="1"/>
</dbReference>
<dbReference type="Pfam" id="PF01735">
    <property type="entry name" value="PLA2_B"/>
    <property type="match status" value="2"/>
</dbReference>
<evidence type="ECO:0000313" key="9">
    <source>
        <dbReference type="EMBL" id="CAL1716384.1"/>
    </source>
</evidence>
<feature type="region of interest" description="Disordered" evidence="7">
    <location>
        <begin position="634"/>
        <end position="674"/>
    </location>
</feature>
<proteinExistence type="inferred from homology"/>
<organism evidence="9 10">
    <name type="scientific">Somion occarium</name>
    <dbReference type="NCBI Taxonomy" id="3059160"/>
    <lineage>
        <taxon>Eukaryota</taxon>
        <taxon>Fungi</taxon>
        <taxon>Dikarya</taxon>
        <taxon>Basidiomycota</taxon>
        <taxon>Agaricomycotina</taxon>
        <taxon>Agaricomycetes</taxon>
        <taxon>Polyporales</taxon>
        <taxon>Cerrenaceae</taxon>
        <taxon>Somion</taxon>
    </lineage>
</organism>
<dbReference type="PANTHER" id="PTHR10728:SF40">
    <property type="entry name" value="PATATIN FAMILY PROTEIN"/>
    <property type="match status" value="1"/>
</dbReference>
<evidence type="ECO:0000256" key="6">
    <source>
        <dbReference type="RuleBase" id="RU362103"/>
    </source>
</evidence>
<reference evidence="10" key="1">
    <citation type="submission" date="2024-04" db="EMBL/GenBank/DDBJ databases">
        <authorList>
            <person name="Shaw F."/>
            <person name="Minotto A."/>
        </authorList>
    </citation>
    <scope>NUCLEOTIDE SEQUENCE [LARGE SCALE GENOMIC DNA]</scope>
</reference>
<keyword evidence="4 5" id="KW-0443">Lipid metabolism</keyword>
<evidence type="ECO:0000256" key="3">
    <source>
        <dbReference type="ARBA" id="ARBA00022963"/>
    </source>
</evidence>
<dbReference type="InterPro" id="IPR016035">
    <property type="entry name" value="Acyl_Trfase/lysoPLipase"/>
</dbReference>
<sequence>MSQYAAALALAPILRRRLRRVHHTIPRRGYHRTYKRSKQTRTWFRRSLLGGGSMSFFSFGSEEPQNKKGDTRPPDTALRDGGVKPDSDEETSTPSEQKRETSWHGLNLLKQSLSVNAISSALSAWRWPTTLDFSSVQERVSALFLELGLGPGSLYSEIVDEPPDPLIYPEIEWDAEVRLGEELCLSERAFLNQRKRVMTVSFARLFDVPEKEIDERDLPIVAIAGSGGGYRAMLNTTGSLIGAQRSGILPCVTYTAGVSGSCWALSVLYSGVAGSHDARDAAEHIKSRLQTSYLDTVTLDALTTPPTNKSGILRKAAGPMGVASLVDVYGTLLASRLFVPKDLSKLDFQHLSLHLSRRNIDNGQLPLPIYTAIQHATPPATLQAIREVIQERERSVDKDRQTVLGEAQSRLEDETRCLWYEFTPFEIGCDEIGAWIPSWSLGRQFLNGKNIERRPELGMTIMTGIFGSAFCASLKHYFREIQPTLKLLPFQLYDWLEDIVTENERDLGLIHPVLPDQLPNFLKGLDGQLRDGSPADLTEREYMTFMDAGAELNLPYYPLLRRDVDCIIALDASADSQDLWFTRAEELAAKRGLRAWPKGAGWPMPVQSVEGSERVTPSTDSDADAANLKLAKTQESALAEQTDKQESTEDRDIPKTPSSDSARGSPLRGSEVWIGSSKSSKDISSRLDDLDEDALIKRDGIGVVYIPLVPNERKVPDFDPSTISTWRREVAPEESQALLDVAEANFSDSNRKIIRLLRAIWLRKKYDREKQEWSAGWKEALKSFHKNLRQTF</sequence>
<dbReference type="Proteomes" id="UP001497453">
    <property type="component" value="Chromosome 9"/>
</dbReference>